<reference evidence="2 3" key="1">
    <citation type="submission" date="2020-08" db="EMBL/GenBank/DDBJ databases">
        <title>Genomic Encyclopedia of Type Strains, Phase III (KMG-III): the genomes of soil and plant-associated and newly described type strains.</title>
        <authorList>
            <person name="Whitman W."/>
        </authorList>
    </citation>
    <scope>NUCLEOTIDE SEQUENCE [LARGE SCALE GENOMIC DNA]</scope>
    <source>
        <strain evidence="2 3">CECT 3265</strain>
    </source>
</reference>
<protein>
    <recommendedName>
        <fullName evidence="1">DUF397 domain-containing protein</fullName>
    </recommendedName>
</protein>
<name>A0A7W7PBU5_STRNE</name>
<comment type="caution">
    <text evidence="2">The sequence shown here is derived from an EMBL/GenBank/DDBJ whole genome shotgun (WGS) entry which is preliminary data.</text>
</comment>
<dbReference type="AlphaFoldDB" id="A0A7W7PBU5"/>
<dbReference type="RefSeq" id="WP_184730914.1">
    <property type="nucleotide sequence ID" value="NZ_BMRW01000020.1"/>
</dbReference>
<keyword evidence="3" id="KW-1185">Reference proteome</keyword>
<gene>
    <name evidence="2" type="ORF">FHS38_000970</name>
</gene>
<organism evidence="2 3">
    <name type="scientific">Streptomyces netropsis</name>
    <name type="common">Streptoverticillium netropsis</name>
    <dbReference type="NCBI Taxonomy" id="55404"/>
    <lineage>
        <taxon>Bacteria</taxon>
        <taxon>Bacillati</taxon>
        <taxon>Actinomycetota</taxon>
        <taxon>Actinomycetes</taxon>
        <taxon>Kitasatosporales</taxon>
        <taxon>Streptomycetaceae</taxon>
        <taxon>Streptomyces</taxon>
    </lineage>
</organism>
<dbReference type="InterPro" id="IPR007278">
    <property type="entry name" value="DUF397"/>
</dbReference>
<dbReference type="EMBL" id="JACHJG010000001">
    <property type="protein sequence ID" value="MBB4884961.1"/>
    <property type="molecule type" value="Genomic_DNA"/>
</dbReference>
<proteinExistence type="predicted"/>
<evidence type="ECO:0000313" key="3">
    <source>
        <dbReference type="Proteomes" id="UP000556436"/>
    </source>
</evidence>
<dbReference type="Proteomes" id="UP000556436">
    <property type="component" value="Unassembled WGS sequence"/>
</dbReference>
<evidence type="ECO:0000259" key="1">
    <source>
        <dbReference type="Pfam" id="PF04149"/>
    </source>
</evidence>
<sequence>MNDSTSDLYACDLSRAVWRKSSASGPEHNCVEVAGLPGGAVAIRDSKDTRRTPLLFNAPEWAAFRQGLISGEI</sequence>
<dbReference type="Pfam" id="PF04149">
    <property type="entry name" value="DUF397"/>
    <property type="match status" value="1"/>
</dbReference>
<feature type="domain" description="DUF397" evidence="1">
    <location>
        <begin position="16"/>
        <end position="67"/>
    </location>
</feature>
<evidence type="ECO:0000313" key="2">
    <source>
        <dbReference type="EMBL" id="MBB4884961.1"/>
    </source>
</evidence>
<accession>A0A7W7PBU5</accession>